<proteinExistence type="predicted"/>
<organism evidence="1">
    <name type="scientific">marine metagenome</name>
    <dbReference type="NCBI Taxonomy" id="408172"/>
    <lineage>
        <taxon>unclassified sequences</taxon>
        <taxon>metagenomes</taxon>
        <taxon>ecological metagenomes</taxon>
    </lineage>
</organism>
<sequence>MKILLTLLLFITSAFSVFAEDITIIELHDQTFDQILLNEISDNDDVNSDINNDVNNDINNEELTNSTSVTKEQDTIIDSEDSDIDSEESDPSEAIIAFPDFWENADKDELLFLFDNLLITNSLILNNTLINALTLNSLPPQGFEEDEFNHFKIVNLIKLGQKQKAFNMIETFNEKTDHVDAFNLFKLNYYFSTYELNQACDFSNSFNRKESKINENYLLKVDIFCTFLQDKIEEADFLNSLLEEMNDQDDYFQKIFFNLKESNKSKEGISLLNYDENSMSLYSAMIRVGEMPLNNKYLMYDPVNFSMPIVLSGSSDISLRLKAAHKAYQQGKFNADSLSALYQTVDFSYDELTNIDLEKFHKNFEIGMAYLFQKANIQLLPITRVQSLIDFWSYAEKENYSSLAYDISRNL</sequence>
<feature type="non-terminal residue" evidence="1">
    <location>
        <position position="1"/>
    </location>
</feature>
<dbReference type="EMBL" id="UINC01081783">
    <property type="protein sequence ID" value="SVC25967.1"/>
    <property type="molecule type" value="Genomic_DNA"/>
</dbReference>
<protein>
    <submittedName>
        <fullName evidence="1">Uncharacterized protein</fullName>
    </submittedName>
</protein>
<gene>
    <name evidence="1" type="ORF">METZ01_LOCUS278821</name>
</gene>
<name>A0A382KT20_9ZZZZ</name>
<feature type="non-terminal residue" evidence="1">
    <location>
        <position position="411"/>
    </location>
</feature>
<dbReference type="AlphaFoldDB" id="A0A382KT20"/>
<accession>A0A382KT20</accession>
<reference evidence="1" key="1">
    <citation type="submission" date="2018-05" db="EMBL/GenBank/DDBJ databases">
        <authorList>
            <person name="Lanie J.A."/>
            <person name="Ng W.-L."/>
            <person name="Kazmierczak K.M."/>
            <person name="Andrzejewski T.M."/>
            <person name="Davidsen T.M."/>
            <person name="Wayne K.J."/>
            <person name="Tettelin H."/>
            <person name="Glass J.I."/>
            <person name="Rusch D."/>
            <person name="Podicherti R."/>
            <person name="Tsui H.-C.T."/>
            <person name="Winkler M.E."/>
        </authorList>
    </citation>
    <scope>NUCLEOTIDE SEQUENCE</scope>
</reference>
<evidence type="ECO:0000313" key="1">
    <source>
        <dbReference type="EMBL" id="SVC25967.1"/>
    </source>
</evidence>